<accession>A0ABV8X091</accession>
<evidence type="ECO:0008006" key="3">
    <source>
        <dbReference type="Google" id="ProtNLM"/>
    </source>
</evidence>
<sequence>MLDQYVEFIEQLPDSRELKKEDLLTSPFLIEKENNLEMYYSPHNDYINENAVIVIVGITPGWTQTKKAFETFVSLHKKRELPIHTILKETKKAASFSGSMRSNLIHMLDECHLHSALGIPSCSYLFEEKRSILHTTSLVKYPVFYKGKNYTGHQPKIANSDLLSRYSYHSFAEEIHSLPSTSLLIPLGKRVDAVINELKQKGKITQNCLKGFPHPSGANGHRIREFNIRKDQLISEVTHWGNMKV</sequence>
<keyword evidence="2" id="KW-1185">Reference proteome</keyword>
<organism evidence="1 2">
    <name type="scientific">Gracilibacillus xinjiangensis</name>
    <dbReference type="NCBI Taxonomy" id="1193282"/>
    <lineage>
        <taxon>Bacteria</taxon>
        <taxon>Bacillati</taxon>
        <taxon>Bacillota</taxon>
        <taxon>Bacilli</taxon>
        <taxon>Bacillales</taxon>
        <taxon>Bacillaceae</taxon>
        <taxon>Gracilibacillus</taxon>
    </lineage>
</organism>
<dbReference type="Proteomes" id="UP001595882">
    <property type="component" value="Unassembled WGS sequence"/>
</dbReference>
<evidence type="ECO:0000313" key="2">
    <source>
        <dbReference type="Proteomes" id="UP001595882"/>
    </source>
</evidence>
<gene>
    <name evidence="1" type="ORF">ACFOY7_12245</name>
</gene>
<protein>
    <recommendedName>
        <fullName evidence="3">Uracil DNA glycosylase superfamily protein</fullName>
    </recommendedName>
</protein>
<reference evidence="2" key="1">
    <citation type="journal article" date="2019" name="Int. J. Syst. Evol. Microbiol.">
        <title>The Global Catalogue of Microorganisms (GCM) 10K type strain sequencing project: providing services to taxonomists for standard genome sequencing and annotation.</title>
        <authorList>
            <consortium name="The Broad Institute Genomics Platform"/>
            <consortium name="The Broad Institute Genome Sequencing Center for Infectious Disease"/>
            <person name="Wu L."/>
            <person name="Ma J."/>
        </authorList>
    </citation>
    <scope>NUCLEOTIDE SEQUENCE [LARGE SCALE GENOMIC DNA]</scope>
    <source>
        <strain evidence="2">CCUG 37865</strain>
    </source>
</reference>
<comment type="caution">
    <text evidence="1">The sequence shown here is derived from an EMBL/GenBank/DDBJ whole genome shotgun (WGS) entry which is preliminary data.</text>
</comment>
<proteinExistence type="predicted"/>
<evidence type="ECO:0000313" key="1">
    <source>
        <dbReference type="EMBL" id="MFC4403841.1"/>
    </source>
</evidence>
<dbReference type="EMBL" id="JBHSDT010000008">
    <property type="protein sequence ID" value="MFC4403841.1"/>
    <property type="molecule type" value="Genomic_DNA"/>
</dbReference>
<name>A0ABV8X091_9BACI</name>
<dbReference type="RefSeq" id="WP_390252371.1">
    <property type="nucleotide sequence ID" value="NZ_JBHSDT010000008.1"/>
</dbReference>